<accession>A0A1V0N4H0</accession>
<organism evidence="7 8">
    <name type="scientific">Ferroplasma acidiphilum</name>
    <dbReference type="NCBI Taxonomy" id="74969"/>
    <lineage>
        <taxon>Archaea</taxon>
        <taxon>Methanobacteriati</taxon>
        <taxon>Thermoplasmatota</taxon>
        <taxon>Thermoplasmata</taxon>
        <taxon>Thermoplasmatales</taxon>
        <taxon>Ferroplasmaceae</taxon>
        <taxon>Ferroplasma</taxon>
    </lineage>
</organism>
<dbReference type="Pfam" id="PF00590">
    <property type="entry name" value="TP_methylase"/>
    <property type="match status" value="1"/>
</dbReference>
<dbReference type="NCBIfam" id="TIGR01466">
    <property type="entry name" value="cobJ_cbiH"/>
    <property type="match status" value="1"/>
</dbReference>
<keyword evidence="5" id="KW-0949">S-adenosyl-L-methionine</keyword>
<evidence type="ECO:0000313" key="8">
    <source>
        <dbReference type="Proteomes" id="UP000192050"/>
    </source>
</evidence>
<keyword evidence="3 7" id="KW-0489">Methyltransferase</keyword>
<dbReference type="SUPFAM" id="SSF53790">
    <property type="entry name" value="Tetrapyrrole methylase"/>
    <property type="match status" value="1"/>
</dbReference>
<dbReference type="STRING" id="74969.FAD_1120"/>
<dbReference type="CDD" id="cd11646">
    <property type="entry name" value="Precorrin_3B_C17_MT"/>
    <property type="match status" value="1"/>
</dbReference>
<dbReference type="PANTHER" id="PTHR47036:SF1">
    <property type="entry name" value="COBALT-FACTOR III C(17)-METHYLTRANSFERASE-RELATED"/>
    <property type="match status" value="1"/>
</dbReference>
<reference evidence="7 8" key="1">
    <citation type="submission" date="2011-10" db="EMBL/GenBank/DDBJ databases">
        <title>Metabolic and evolutionary patterns in the extreme acidophile Ferroplasma acidiphilum.</title>
        <authorList>
            <person name="Golyshina O.V."/>
            <person name="Kozyavkin S.A."/>
            <person name="Tatusov R.L."/>
            <person name="Slesarev A.I."/>
            <person name="Golyshin P.N."/>
        </authorList>
    </citation>
    <scope>NUCLEOTIDE SEQUENCE [LARGE SCALE GENOMIC DNA]</scope>
    <source>
        <strain evidence="8">Y</strain>
    </source>
</reference>
<dbReference type="PANTHER" id="PTHR47036">
    <property type="entry name" value="COBALT-FACTOR III C(17)-METHYLTRANSFERASE-RELATED"/>
    <property type="match status" value="1"/>
</dbReference>
<dbReference type="InterPro" id="IPR014776">
    <property type="entry name" value="4pyrrole_Mease_sub2"/>
</dbReference>
<dbReference type="Gene3D" id="3.30.950.10">
    <property type="entry name" value="Methyltransferase, Cobalt-precorrin-4 Transmethylase, Domain 2"/>
    <property type="match status" value="1"/>
</dbReference>
<dbReference type="InterPro" id="IPR006363">
    <property type="entry name" value="Cbl_synth_CobJ/CibH_dom"/>
</dbReference>
<dbReference type="InterPro" id="IPR000878">
    <property type="entry name" value="4pyrrol_Mease"/>
</dbReference>
<keyword evidence="8" id="KW-1185">Reference proteome</keyword>
<dbReference type="Proteomes" id="UP000192050">
    <property type="component" value="Chromosome"/>
</dbReference>
<feature type="domain" description="Tetrapyrrole methylase" evidence="6">
    <location>
        <begin position="3"/>
        <end position="209"/>
    </location>
</feature>
<dbReference type="GO" id="GO:0009236">
    <property type="term" value="P:cobalamin biosynthetic process"/>
    <property type="evidence" value="ECO:0007669"/>
    <property type="project" value="UniProtKB-UniPathway"/>
</dbReference>
<dbReference type="KEGG" id="fai:FAD_1120"/>
<dbReference type="GO" id="GO:0008168">
    <property type="term" value="F:methyltransferase activity"/>
    <property type="evidence" value="ECO:0007669"/>
    <property type="project" value="UniProtKB-KW"/>
</dbReference>
<dbReference type="InterPro" id="IPR035996">
    <property type="entry name" value="4pyrrol_Methylase_sf"/>
</dbReference>
<dbReference type="AlphaFoldDB" id="A0A1V0N4H0"/>
<protein>
    <submittedName>
        <fullName evidence="7">Cobalt-precorrin-3B C(17)-methyltransferase</fullName>
    </submittedName>
</protein>
<evidence type="ECO:0000256" key="1">
    <source>
        <dbReference type="ARBA" id="ARBA00004953"/>
    </source>
</evidence>
<keyword evidence="2" id="KW-0169">Cobalamin biosynthesis</keyword>
<dbReference type="RefSeq" id="WP_081142487.1">
    <property type="nucleotide sequence ID" value="NZ_CP015363.1"/>
</dbReference>
<name>A0A1V0N4H0_9ARCH</name>
<gene>
    <name evidence="7" type="ORF">FAD_1120</name>
</gene>
<dbReference type="GeneID" id="31676617"/>
<dbReference type="EMBL" id="CP015363">
    <property type="protein sequence ID" value="ARD84996.1"/>
    <property type="molecule type" value="Genomic_DNA"/>
</dbReference>
<dbReference type="InterPro" id="IPR051810">
    <property type="entry name" value="Precorrin_MeTrfase"/>
</dbReference>
<dbReference type="UniPathway" id="UPA00148"/>
<comment type="pathway">
    <text evidence="1">Cofactor biosynthesis; adenosylcobalamin biosynthesis.</text>
</comment>
<dbReference type="InterPro" id="IPR014777">
    <property type="entry name" value="4pyrrole_Mease_sub1"/>
</dbReference>
<evidence type="ECO:0000256" key="5">
    <source>
        <dbReference type="ARBA" id="ARBA00022691"/>
    </source>
</evidence>
<evidence type="ECO:0000259" key="6">
    <source>
        <dbReference type="Pfam" id="PF00590"/>
    </source>
</evidence>
<evidence type="ECO:0000256" key="4">
    <source>
        <dbReference type="ARBA" id="ARBA00022679"/>
    </source>
</evidence>
<dbReference type="Gene3D" id="3.40.1010.10">
    <property type="entry name" value="Cobalt-precorrin-4 Transmethylase, Domain 1"/>
    <property type="match status" value="1"/>
</dbReference>
<evidence type="ECO:0000313" key="7">
    <source>
        <dbReference type="EMBL" id="ARD84996.1"/>
    </source>
</evidence>
<keyword evidence="4 7" id="KW-0808">Transferase</keyword>
<evidence type="ECO:0000256" key="2">
    <source>
        <dbReference type="ARBA" id="ARBA00022573"/>
    </source>
</evidence>
<sequence length="247" mass="27161">MPKLYLIGIGPGSNGEITGDAIESLKNSDIIMGYSKYIELIEEFVSDKEIESGPVTDEIGRANNAIKYVMSGKTVSIVSSGDSAIYGMAGIVFEIIASHNYRIDLQIIPGITALSSAGSLLGVPFMNDFCSISLSNKLTPEDIILKRIHAAGAGDFVTAFYNPVSLKRTELIKKAREIMLEYRNKDTPVGLVTNAYRKEQKVEISTLGNFLQSDIDMFTLIVIGNSSTYVYGKYMITPRNYHNKYSI</sequence>
<proteinExistence type="predicted"/>
<dbReference type="OrthoDB" id="35891at2157"/>
<dbReference type="GO" id="GO:0032259">
    <property type="term" value="P:methylation"/>
    <property type="evidence" value="ECO:0007669"/>
    <property type="project" value="UniProtKB-KW"/>
</dbReference>
<evidence type="ECO:0000256" key="3">
    <source>
        <dbReference type="ARBA" id="ARBA00022603"/>
    </source>
</evidence>